<dbReference type="GO" id="GO:0005886">
    <property type="term" value="C:plasma membrane"/>
    <property type="evidence" value="ECO:0007669"/>
    <property type="project" value="UniProtKB-SubCell"/>
</dbReference>
<dbReference type="NCBIfam" id="NF006518">
    <property type="entry name" value="PRK08965.1-2"/>
    <property type="match status" value="1"/>
</dbReference>
<organism evidence="8 9">
    <name type="scientific">Thiobacillus denitrificans</name>
    <dbReference type="NCBI Taxonomy" id="36861"/>
    <lineage>
        <taxon>Bacteria</taxon>
        <taxon>Pseudomonadati</taxon>
        <taxon>Pseudomonadota</taxon>
        <taxon>Betaproteobacteria</taxon>
        <taxon>Nitrosomonadales</taxon>
        <taxon>Thiobacillaceae</taxon>
        <taxon>Thiobacillus</taxon>
    </lineage>
</organism>
<comment type="similarity">
    <text evidence="2">Belongs to the CPA3 antiporters (TC 2.A.63) subunit E family.</text>
</comment>
<evidence type="ECO:0000256" key="4">
    <source>
        <dbReference type="ARBA" id="ARBA00022692"/>
    </source>
</evidence>
<dbReference type="AlphaFoldDB" id="A0A106BVY7"/>
<evidence type="ECO:0000313" key="9">
    <source>
        <dbReference type="Proteomes" id="UP000064243"/>
    </source>
</evidence>
<keyword evidence="4 7" id="KW-0812">Transmembrane</keyword>
<keyword evidence="5 7" id="KW-1133">Transmembrane helix</keyword>
<dbReference type="InterPro" id="IPR002758">
    <property type="entry name" value="Cation_antiport_E"/>
</dbReference>
<dbReference type="EMBL" id="LDUG01000002">
    <property type="protein sequence ID" value="KVW99621.1"/>
    <property type="molecule type" value="Genomic_DNA"/>
</dbReference>
<keyword evidence="3" id="KW-1003">Cell membrane</keyword>
<evidence type="ECO:0000256" key="6">
    <source>
        <dbReference type="ARBA" id="ARBA00023136"/>
    </source>
</evidence>
<dbReference type="PIRSF" id="PIRSF019239">
    <property type="entry name" value="MrpE"/>
    <property type="match status" value="1"/>
</dbReference>
<keyword evidence="6 7" id="KW-0472">Membrane</keyword>
<evidence type="ECO:0000256" key="5">
    <source>
        <dbReference type="ARBA" id="ARBA00022989"/>
    </source>
</evidence>
<feature type="transmembrane region" description="Helical" evidence="7">
    <location>
        <begin position="57"/>
        <end position="83"/>
    </location>
</feature>
<dbReference type="PATRIC" id="fig|36861.3.peg.1051"/>
<dbReference type="RefSeq" id="WP_059750733.1">
    <property type="nucleotide sequence ID" value="NZ_LDUG01000002.1"/>
</dbReference>
<keyword evidence="9" id="KW-1185">Reference proteome</keyword>
<comment type="subcellular location">
    <subcellularLocation>
        <location evidence="1">Cell membrane</location>
        <topology evidence="1">Multi-pass membrane protein</topology>
    </subcellularLocation>
</comment>
<accession>A0A106BVY7</accession>
<proteinExistence type="inferred from homology"/>
<dbReference type="Pfam" id="PF01899">
    <property type="entry name" value="MNHE"/>
    <property type="match status" value="1"/>
</dbReference>
<dbReference type="PANTHER" id="PTHR34584:SF1">
    <property type="entry name" value="NA(+)_H(+) ANTIPORTER SUBUNIT E1"/>
    <property type="match status" value="1"/>
</dbReference>
<sequence>MRRFLPHPLLTVSLAILWLLLANQLSAGHVVLGALLGWLIPFATSSFWPERIRIRHPLTLLRFLLVFVIDIVRGSFLVAWLILKGPARLRPVFVEVPLALETDLAIGLLANTISLTPGTVSARLSADKRTLIVHTIDTGDAAALVAEIKQRYETPLKKVFEQENA</sequence>
<evidence type="ECO:0000256" key="1">
    <source>
        <dbReference type="ARBA" id="ARBA00004651"/>
    </source>
</evidence>
<dbReference type="OrthoDB" id="9807187at2"/>
<dbReference type="Proteomes" id="UP000064243">
    <property type="component" value="Unassembled WGS sequence"/>
</dbReference>
<evidence type="ECO:0000256" key="7">
    <source>
        <dbReference type="SAM" id="Phobius"/>
    </source>
</evidence>
<gene>
    <name evidence="8" type="ORF">ABW22_00125</name>
</gene>
<comment type="caution">
    <text evidence="8">The sequence shown here is derived from an EMBL/GenBank/DDBJ whole genome shotgun (WGS) entry which is preliminary data.</text>
</comment>
<evidence type="ECO:0000313" key="8">
    <source>
        <dbReference type="EMBL" id="KVW99621.1"/>
    </source>
</evidence>
<dbReference type="GO" id="GO:0008324">
    <property type="term" value="F:monoatomic cation transmembrane transporter activity"/>
    <property type="evidence" value="ECO:0007669"/>
    <property type="project" value="InterPro"/>
</dbReference>
<reference evidence="8 9" key="1">
    <citation type="journal article" date="2015" name="Appl. Environ. Microbiol.">
        <title>Aerobic and Anaerobic Thiosulfate Oxidation by a Cold-Adapted, Subglacial Chemoautotroph.</title>
        <authorList>
            <person name="Harrold Z.R."/>
            <person name="Skidmore M.L."/>
            <person name="Hamilton T.L."/>
            <person name="Desch L."/>
            <person name="Amada K."/>
            <person name="van Gelder W."/>
            <person name="Glover K."/>
            <person name="Roden E.E."/>
            <person name="Boyd E.S."/>
        </authorList>
    </citation>
    <scope>NUCLEOTIDE SEQUENCE [LARGE SCALE GENOMIC DNA]</scope>
    <source>
        <strain evidence="8 9">RG</strain>
    </source>
</reference>
<name>A0A106BVY7_THIDE</name>
<evidence type="ECO:0000256" key="3">
    <source>
        <dbReference type="ARBA" id="ARBA00022475"/>
    </source>
</evidence>
<protein>
    <submittedName>
        <fullName evidence="8">Cation:proton antiporter</fullName>
    </submittedName>
</protein>
<dbReference type="PANTHER" id="PTHR34584">
    <property type="entry name" value="NA(+)/H(+) ANTIPORTER SUBUNIT E1"/>
    <property type="match status" value="1"/>
</dbReference>
<evidence type="ECO:0000256" key="2">
    <source>
        <dbReference type="ARBA" id="ARBA00006228"/>
    </source>
</evidence>